<dbReference type="Proteomes" id="UP000316331">
    <property type="component" value="Unassembled WGS sequence"/>
</dbReference>
<dbReference type="HAMAP" id="MF_00340">
    <property type="entry name" value="Ribosomal_bL32"/>
    <property type="match status" value="1"/>
</dbReference>
<dbReference type="InterPro" id="IPR011332">
    <property type="entry name" value="Ribosomal_zn-bd"/>
</dbReference>
<comment type="caution">
    <text evidence="7">The sequence shown here is derived from an EMBL/GenBank/DDBJ whole genome shotgun (WGS) entry which is preliminary data.</text>
</comment>
<dbReference type="GO" id="GO:0006412">
    <property type="term" value="P:translation"/>
    <property type="evidence" value="ECO:0007669"/>
    <property type="project" value="UniProtKB-UniRule"/>
</dbReference>
<dbReference type="RefSeq" id="WP_141808758.1">
    <property type="nucleotide sequence ID" value="NZ_VFPG01000001.1"/>
</dbReference>
<comment type="similarity">
    <text evidence="1 5">Belongs to the bacterial ribosomal protein bL32 family.</text>
</comment>
<dbReference type="Pfam" id="PF01783">
    <property type="entry name" value="Ribosomal_L32p"/>
    <property type="match status" value="1"/>
</dbReference>
<evidence type="ECO:0000256" key="2">
    <source>
        <dbReference type="ARBA" id="ARBA00022980"/>
    </source>
</evidence>
<keyword evidence="8" id="KW-1185">Reference proteome</keyword>
<dbReference type="EMBL" id="VFPG01000001">
    <property type="protein sequence ID" value="TQM30477.1"/>
    <property type="molecule type" value="Genomic_DNA"/>
</dbReference>
<dbReference type="NCBIfam" id="TIGR01031">
    <property type="entry name" value="rpmF_bact"/>
    <property type="match status" value="1"/>
</dbReference>
<evidence type="ECO:0000256" key="6">
    <source>
        <dbReference type="SAM" id="MobiDB-lite"/>
    </source>
</evidence>
<evidence type="ECO:0000313" key="8">
    <source>
        <dbReference type="Proteomes" id="UP000316331"/>
    </source>
</evidence>
<sequence length="57" mass="6425">MAVPKRRMSRSNTRSRRAQWKAAPPALVPVTVGGVVHQVPRRLVQAVRRGLIDLDRL</sequence>
<keyword evidence="3 5" id="KW-0687">Ribonucleoprotein</keyword>
<dbReference type="AlphaFoldDB" id="A0A543F9H6"/>
<evidence type="ECO:0000256" key="4">
    <source>
        <dbReference type="ARBA" id="ARBA00035178"/>
    </source>
</evidence>
<evidence type="ECO:0000256" key="5">
    <source>
        <dbReference type="HAMAP-Rule" id="MF_00340"/>
    </source>
</evidence>
<dbReference type="GO" id="GO:0003735">
    <property type="term" value="F:structural constituent of ribosome"/>
    <property type="evidence" value="ECO:0007669"/>
    <property type="project" value="InterPro"/>
</dbReference>
<evidence type="ECO:0000313" key="7">
    <source>
        <dbReference type="EMBL" id="TQM30477.1"/>
    </source>
</evidence>
<accession>A0A543F9H6</accession>
<feature type="region of interest" description="Disordered" evidence="6">
    <location>
        <begin position="1"/>
        <end position="22"/>
    </location>
</feature>
<proteinExistence type="inferred from homology"/>
<dbReference type="InterPro" id="IPR002677">
    <property type="entry name" value="Ribosomal_bL32"/>
</dbReference>
<evidence type="ECO:0000256" key="3">
    <source>
        <dbReference type="ARBA" id="ARBA00023274"/>
    </source>
</evidence>
<feature type="compositionally biased region" description="Basic residues" evidence="6">
    <location>
        <begin position="1"/>
        <end position="19"/>
    </location>
</feature>
<dbReference type="SUPFAM" id="SSF57829">
    <property type="entry name" value="Zn-binding ribosomal proteins"/>
    <property type="match status" value="1"/>
</dbReference>
<dbReference type="GO" id="GO:0015934">
    <property type="term" value="C:large ribosomal subunit"/>
    <property type="evidence" value="ECO:0007669"/>
    <property type="project" value="InterPro"/>
</dbReference>
<gene>
    <name evidence="5" type="primary">rpmF</name>
    <name evidence="7" type="ORF">FB390_2103</name>
</gene>
<organism evidence="7 8">
    <name type="scientific">Nocardia bhagyanarayanae</name>
    <dbReference type="NCBI Taxonomy" id="1215925"/>
    <lineage>
        <taxon>Bacteria</taxon>
        <taxon>Bacillati</taxon>
        <taxon>Actinomycetota</taxon>
        <taxon>Actinomycetes</taxon>
        <taxon>Mycobacteriales</taxon>
        <taxon>Nocardiaceae</taxon>
        <taxon>Nocardia</taxon>
    </lineage>
</organism>
<evidence type="ECO:0000256" key="1">
    <source>
        <dbReference type="ARBA" id="ARBA00008560"/>
    </source>
</evidence>
<protein>
    <recommendedName>
        <fullName evidence="4 5">Large ribosomal subunit protein bL32</fullName>
    </recommendedName>
</protein>
<keyword evidence="2 5" id="KW-0689">Ribosomal protein</keyword>
<name>A0A543F9H6_9NOCA</name>
<reference evidence="7 8" key="1">
    <citation type="submission" date="2019-06" db="EMBL/GenBank/DDBJ databases">
        <title>Sequencing the genomes of 1000 actinobacteria strains.</title>
        <authorList>
            <person name="Klenk H.-P."/>
        </authorList>
    </citation>
    <scope>NUCLEOTIDE SEQUENCE [LARGE SCALE GENOMIC DNA]</scope>
    <source>
        <strain evidence="7 8">DSM 103495</strain>
    </source>
</reference>